<feature type="region of interest" description="Disordered" evidence="3">
    <location>
        <begin position="32"/>
        <end position="55"/>
    </location>
</feature>
<feature type="region of interest" description="Disordered" evidence="3">
    <location>
        <begin position="1341"/>
        <end position="1362"/>
    </location>
</feature>
<accession>A0A518EWR3</accession>
<keyword evidence="8" id="KW-1185">Reference proteome</keyword>
<evidence type="ECO:0000256" key="3">
    <source>
        <dbReference type="SAM" id="MobiDB-lite"/>
    </source>
</evidence>
<protein>
    <submittedName>
        <fullName evidence="7">MG2 domain protein</fullName>
    </submittedName>
</protein>
<evidence type="ECO:0000259" key="6">
    <source>
        <dbReference type="SMART" id="SM01360"/>
    </source>
</evidence>
<dbReference type="SMART" id="SM01360">
    <property type="entry name" value="A2M"/>
    <property type="match status" value="1"/>
</dbReference>
<keyword evidence="2" id="KW-0175">Coiled coil</keyword>
<gene>
    <name evidence="7" type="ORF">Poly30_40840</name>
</gene>
<dbReference type="SMART" id="SM01359">
    <property type="entry name" value="A2M_N_2"/>
    <property type="match status" value="1"/>
</dbReference>
<dbReference type="InterPro" id="IPR051802">
    <property type="entry name" value="YfhM-like"/>
</dbReference>
<dbReference type="GO" id="GO:0004866">
    <property type="term" value="F:endopeptidase inhibitor activity"/>
    <property type="evidence" value="ECO:0007669"/>
    <property type="project" value="InterPro"/>
</dbReference>
<dbReference type="OrthoDB" id="9767116at2"/>
<name>A0A518EWR3_9BACT</name>
<dbReference type="SUPFAM" id="SSF48452">
    <property type="entry name" value="TPR-like"/>
    <property type="match status" value="1"/>
</dbReference>
<feature type="signal peptide" evidence="4">
    <location>
        <begin position="1"/>
        <end position="27"/>
    </location>
</feature>
<sequence length="2708" mass="288005" precursor="true">MISLHRLRAAASAAILASAVCMVSALAVPAASSPMPQTPAAPHSPIDPEAASDRSLVSPSDEVIDALLLGDTEAALRALDALGLSAPQHADAWTVYRGEAWKQKGDLQAAKGELDGFEARFPESPWVAKARFERAEIARALGQQADAEVILREEATALRSAERRIELGGELVQAAEALGVRAESAPTDEARGQLRQKARLLLEEAHRLKTSPEFQRRTALAMARLVLAQGDWQATVEWTTAVGELEEPKSPLAFEAEIVAARAKLALGRAAEARDSLMNSGASGVLRGYALAFLGEAWHVEGQSLFAIDAWERLLVEQPQHPAALRYAMRMAEVYGEIGRTDEALAAWRRVQDFGGSDPADGSPAEETADELVFLEPLLRMIERHTNEPRLDAPAIGRRALFRRASLQASVGRHAEAIASFESYVASHPGAEDWNAAQEGLVSASFGRASSWLDVSADANPEDLGAAENALLAFADAHPLDHRASDALFQWATLRETYANRFMALEPSDARRPFYGATVERLEDLARRTANSDPELSGRSLFHAAELVQNRLEDPRRAIALYQRVVGSSRGSALLRLREMQETLLVVGTSGLVRPGEPLVVDVDARNIEEVSVQAVRLDLGQYFQRHGTTEGIERLDLDLIAPDVEATVPIEGYAAYANLSRKIRVPVGGDDREPGVYAVTVVAAGKRATTLVLRSELDLIVKRSKAEVFVLVTETDRDGNSRVAPGVEVTVSYESDGKRETAMITTDADGVASLRAPEGNPFGADTRVFAARGGHVAATRLTGEQRGTAVVLQPRADLQLDRTAYRPGDEIRFRAVLRGVQDGAWQMPALTPSQVAAGQRFTTELIAPTGVAIARLHFEETSIYGTLSGRFELDAAAPSGTWTIRTTSPVGASAVRQFTVGEIEVPRVSLALTSAQTVVLRGEMLEIVATAETAWGAPLSGASVVWTDPRGIETRSETDSNGRTTLPYSTEQAVSGETLGFRAQLPEDEGISASIAIQVAVSALSVRVHVEQDVVLAGETFNATLGAVAPDGKTEPTEVRLVGTRRYPTRPGRFAEERFLDTTVTTDAKGEANVAVSAEAGGHVTLVATARDRFGREVSHQCSLEVAGADDVEPLRVLATDTSLRAGDRGVVRVVDRSESGGLALMTITGSKVLEYRVLSLASGVNELAFAADATHVPDVQVSIAAIRGRAFHERSATFRVTRPLEITVEAPRSVAPEGAAEIVVRATDGLGNPVQAELSVALVDRALLAAYPDRSSSLEDVFGIRGSRTPAFVSAASSTFRYSAITKEIDAAILEEGRRAEAAAALDDMRLNVGQALEEAEDAPMAAFDVEGLEFAPSPAPSMRKRMSSAAQGAGGGAGGRHGGRFGAAMAGGAVAPEVGLENPTAYWNATILTDVHGVARITIPMPRLEASWRLRVAGVTVDHRFGTHESAIVTRSPMVAVLDAPPYLREGDEPQLRGVLTLETPLEADATVDFELIVTGPVGAPDSSGAIEAPRASVQRGKSVLRAGESRLAYTFEKLAPVSAGGGLKLEFSAAIAGGPEGAARDIRGCAVRPAGYLLRDTAAGRLTSETAVDLELNGAAPVELTLVAGATEAQWLVDTALGRGMGWRAVPGDASPMNRIRGQGALAIASQLYGAALLLEAAGRTGGLAPATIAALGARCDGLVGALVSRVGADGGWSRDAGCWRGRAEETSDSQTTARAILALAAARRAGRVIPKTIWGGGLAIAETKLSAASNDEERALLCWALESGGKGNDLVLNRLHRERARLDGNTGAVLTLALVAANKKAMAAEVAASLAAPGSGGGSRMAAASRLDRTALFVLARASAGALTEADAELLRAQLPWIDPVGLGTAVAAEVSAGALASASDRPVTFEVAVAGGKPQVIQIRPADGDGGTREVSLLLPEGAKGAVQVQLKLISGPALDYALVLEGHADAPPEPAEGFPYRMGAVDLRGPLPRWKGRALAEGFGAVEAPATARWEDEIEGLGFGESGRVLVRFQVPAGLGEEQRHDLFLEVPLPAGVVASVAPSAGRDFFSPEIRDGVLIAGIGSTTSTAQIVIEITGTRPGVWTLGAPVLRSAEDPAFVVYGEEATLTVYAPGEAPGGASGRTYRPTPDERLSRGRLAFEDGDMTEALDALMPLYSEWKPQLRPAALSEVARLLLFASLKAEAAGGSSNERSLVDWFEILKERDPNLFVSFDDTLRIAAAYRSIGEPLRSNLLYKAVIDETLGEDLRVASALDGAGEWMRASELAARIWRRYPDSPAADDADLALANRLIERGLDANGEPAMTAAQRSALVLQGISRMRRKVAIGDRRGTVAADAGLALVATYAQAEQWDRAADRAELFGRAFEDPLYRDSFRYSEAVARWSNVGAGDAQGEERRAVEILESIASEPFQSKDGSTRWSPNRDLALYILAQIFHARREPGKAEAYYERVDQAFADARAALQELRAERLKLEEDVVRVRPGEAAKIRFDHKGIERVNVLVYPVDLLTLALRERDLSKVTTVDLAGVTPTLESSIEVKRSVLRPAEAEIEVQLERPGAYLAMLRGGEIHRSALLLATDLELDVVLPGDGSVRVQTMLSSTGGFAEGAAIRILGETSGQVESLKTDRRGVATADGLRGRVTVIARATRPAREGAPPEHHFAFEGSTHPAGPETPSPKPLPAQASNTNYLSNVLEQNDLNRVQRQQRVDEDVQRTRMGVQVQQAK</sequence>
<dbReference type="InterPro" id="IPR002890">
    <property type="entry name" value="MG2"/>
</dbReference>
<dbReference type="Proteomes" id="UP000320390">
    <property type="component" value="Chromosome"/>
</dbReference>
<dbReference type="Pfam" id="PF01835">
    <property type="entry name" value="MG2"/>
    <property type="match status" value="1"/>
</dbReference>
<evidence type="ECO:0000313" key="8">
    <source>
        <dbReference type="Proteomes" id="UP000320390"/>
    </source>
</evidence>
<feature type="coiled-coil region" evidence="2">
    <location>
        <begin position="2433"/>
        <end position="2460"/>
    </location>
</feature>
<organism evidence="7 8">
    <name type="scientific">Saltatorellus ferox</name>
    <dbReference type="NCBI Taxonomy" id="2528018"/>
    <lineage>
        <taxon>Bacteria</taxon>
        <taxon>Pseudomonadati</taxon>
        <taxon>Planctomycetota</taxon>
        <taxon>Planctomycetia</taxon>
        <taxon>Planctomycetia incertae sedis</taxon>
        <taxon>Saltatorellus</taxon>
    </lineage>
</organism>
<feature type="chain" id="PRO_5022183036" evidence="4">
    <location>
        <begin position="28"/>
        <end position="2708"/>
    </location>
</feature>
<dbReference type="Gene3D" id="1.25.40.10">
    <property type="entry name" value="Tetratricopeptide repeat domain"/>
    <property type="match status" value="3"/>
</dbReference>
<feature type="domain" description="Alpha-2-macroglobulin" evidence="6">
    <location>
        <begin position="1387"/>
        <end position="1477"/>
    </location>
</feature>
<dbReference type="InterPro" id="IPR011990">
    <property type="entry name" value="TPR-like_helical_dom_sf"/>
</dbReference>
<feature type="domain" description="Alpha-2-macroglobulin bait region" evidence="5">
    <location>
        <begin position="1116"/>
        <end position="1252"/>
    </location>
</feature>
<dbReference type="RefSeq" id="WP_145201374.1">
    <property type="nucleotide sequence ID" value="NZ_CP036434.1"/>
</dbReference>
<evidence type="ECO:0000259" key="5">
    <source>
        <dbReference type="SMART" id="SM01359"/>
    </source>
</evidence>
<feature type="compositionally biased region" description="Polar residues" evidence="3">
    <location>
        <begin position="2666"/>
        <end position="2683"/>
    </location>
</feature>
<evidence type="ECO:0000256" key="1">
    <source>
        <dbReference type="ARBA" id="ARBA00010556"/>
    </source>
</evidence>
<dbReference type="PANTHER" id="PTHR40094">
    <property type="entry name" value="ALPHA-2-MACROGLOBULIN HOMOLOG"/>
    <property type="match status" value="1"/>
</dbReference>
<dbReference type="Gene3D" id="2.60.40.1930">
    <property type="match status" value="1"/>
</dbReference>
<evidence type="ECO:0000313" key="7">
    <source>
        <dbReference type="EMBL" id="QDV08536.1"/>
    </source>
</evidence>
<feature type="region of interest" description="Disordered" evidence="3">
    <location>
        <begin position="2633"/>
        <end position="2708"/>
    </location>
</feature>
<proteinExistence type="inferred from homology"/>
<evidence type="ECO:0000256" key="4">
    <source>
        <dbReference type="SAM" id="SignalP"/>
    </source>
</evidence>
<reference evidence="7 8" key="1">
    <citation type="submission" date="2019-02" db="EMBL/GenBank/DDBJ databases">
        <title>Deep-cultivation of Planctomycetes and their phenomic and genomic characterization uncovers novel biology.</title>
        <authorList>
            <person name="Wiegand S."/>
            <person name="Jogler M."/>
            <person name="Boedeker C."/>
            <person name="Pinto D."/>
            <person name="Vollmers J."/>
            <person name="Rivas-Marin E."/>
            <person name="Kohn T."/>
            <person name="Peeters S.H."/>
            <person name="Heuer A."/>
            <person name="Rast P."/>
            <person name="Oberbeckmann S."/>
            <person name="Bunk B."/>
            <person name="Jeske O."/>
            <person name="Meyerdierks A."/>
            <person name="Storesund J.E."/>
            <person name="Kallscheuer N."/>
            <person name="Luecker S."/>
            <person name="Lage O.M."/>
            <person name="Pohl T."/>
            <person name="Merkel B.J."/>
            <person name="Hornburger P."/>
            <person name="Mueller R.-W."/>
            <person name="Bruemmer F."/>
            <person name="Labrenz M."/>
            <person name="Spormann A.M."/>
            <person name="Op den Camp H."/>
            <person name="Overmann J."/>
            <person name="Amann R."/>
            <person name="Jetten M.S.M."/>
            <person name="Mascher T."/>
            <person name="Medema M.H."/>
            <person name="Devos D.P."/>
            <person name="Kaster A.-K."/>
            <person name="Ovreas L."/>
            <person name="Rohde M."/>
            <person name="Galperin M.Y."/>
            <person name="Jogler C."/>
        </authorList>
    </citation>
    <scope>NUCLEOTIDE SEQUENCE [LARGE SCALE GENOMIC DNA]</scope>
    <source>
        <strain evidence="7 8">Poly30</strain>
    </source>
</reference>
<evidence type="ECO:0000256" key="2">
    <source>
        <dbReference type="SAM" id="Coils"/>
    </source>
</evidence>
<dbReference type="EMBL" id="CP036434">
    <property type="protein sequence ID" value="QDV08536.1"/>
    <property type="molecule type" value="Genomic_DNA"/>
</dbReference>
<keyword evidence="4" id="KW-0732">Signal</keyword>
<dbReference type="PANTHER" id="PTHR40094:SF1">
    <property type="entry name" value="UBIQUITIN DOMAIN-CONTAINING PROTEIN"/>
    <property type="match status" value="1"/>
</dbReference>
<dbReference type="InterPro" id="IPR001599">
    <property type="entry name" value="Macroglobln_a2"/>
</dbReference>
<dbReference type="InterPro" id="IPR011625">
    <property type="entry name" value="A2M_N_BRD"/>
</dbReference>
<dbReference type="Pfam" id="PF00207">
    <property type="entry name" value="A2M"/>
    <property type="match status" value="1"/>
</dbReference>
<comment type="similarity">
    <text evidence="1">Belongs to the protease inhibitor I39 (alpha-2-macroglobulin) family. Bacterial alpha-2-macroglobulin subfamily.</text>
</comment>
<feature type="compositionally biased region" description="Basic and acidic residues" evidence="3">
    <location>
        <begin position="2633"/>
        <end position="2645"/>
    </location>
</feature>